<dbReference type="RefSeq" id="WP_052826130.1">
    <property type="nucleotide sequence ID" value="NZ_AWFK01000004.1"/>
</dbReference>
<dbReference type="AlphaFoldDB" id="A0AB34TAV3"/>
<reference evidence="2 3" key="1">
    <citation type="journal article" date="2015" name="Int J Genomics">
        <title>Comparative Genomics Revealed Genetic Diversity and Species/Strain-Level Differences in Carbohydrate Metabolism of Three Probiotic Bifidobacterial Species.</title>
        <authorList>
            <person name="Odamaki T."/>
            <person name="Horigome A."/>
            <person name="Sugahara H."/>
            <person name="Hashikura N."/>
            <person name="Minami J."/>
            <person name="Xiao J.Z."/>
            <person name="Abe F."/>
        </authorList>
    </citation>
    <scope>NUCLEOTIDE SEQUENCE [LARGE SCALE GENOMIC DNA]</scope>
    <source>
        <strain evidence="2 3">MCC 0483</strain>
    </source>
</reference>
<feature type="compositionally biased region" description="Low complexity" evidence="1">
    <location>
        <begin position="56"/>
        <end position="65"/>
    </location>
</feature>
<evidence type="ECO:0000313" key="2">
    <source>
        <dbReference type="EMBL" id="KOA51181.1"/>
    </source>
</evidence>
<evidence type="ECO:0000256" key="1">
    <source>
        <dbReference type="SAM" id="MobiDB-lite"/>
    </source>
</evidence>
<evidence type="ECO:0000313" key="3">
    <source>
        <dbReference type="Proteomes" id="UP000037239"/>
    </source>
</evidence>
<feature type="region of interest" description="Disordered" evidence="1">
    <location>
        <begin position="47"/>
        <end position="67"/>
    </location>
</feature>
<accession>A0AB34TAV3</accession>
<sequence length="260" mass="28679">MAIMHRSDAKADISETRVCAWKRAVVALAVAISLVSLPVVGTTAVAQDDAPAVSQSDAASDTTSTYRPLITDNTNNIAESKSTVTLHYNGDDITHGDQPPVLPPHANLKFDLDITITDRAIHNDNPNDPSQYWLDWEYQLPIDYASINDTMGNNGQPKDHVVYENGVKVATLRVVPDKDGNAKLQISYDRAYVVNNGKNANFYFRYGLDVNWIPNKEDLQQTWVFPGTGTSITVQREPWGVTGQKAAHNPLLTLWNPPVP</sequence>
<dbReference type="EMBL" id="AWFK01000004">
    <property type="protein sequence ID" value="KOA51181.1"/>
    <property type="molecule type" value="Genomic_DNA"/>
</dbReference>
<dbReference type="Proteomes" id="UP000037239">
    <property type="component" value="Unassembled WGS sequence"/>
</dbReference>
<gene>
    <name evidence="2" type="ORF">BAAM0483_03160</name>
</gene>
<proteinExistence type="predicted"/>
<name>A0AB34TAV3_9BIFI</name>
<comment type="caution">
    <text evidence="2">The sequence shown here is derived from an EMBL/GenBank/DDBJ whole genome shotgun (WGS) entry which is preliminary data.</text>
</comment>
<organism evidence="2 3">
    <name type="scientific">Bifidobacterium animalis subsp. animalis MCC 0483</name>
    <dbReference type="NCBI Taxonomy" id="1365955"/>
    <lineage>
        <taxon>Bacteria</taxon>
        <taxon>Bacillati</taxon>
        <taxon>Actinomycetota</taxon>
        <taxon>Actinomycetes</taxon>
        <taxon>Bifidobacteriales</taxon>
        <taxon>Bifidobacteriaceae</taxon>
        <taxon>Bifidobacterium</taxon>
    </lineage>
</organism>
<protein>
    <submittedName>
        <fullName evidence="2">Uncharacterized protein</fullName>
    </submittedName>
</protein>